<dbReference type="Pfam" id="PF00702">
    <property type="entry name" value="Hydrolase"/>
    <property type="match status" value="1"/>
</dbReference>
<dbReference type="InterPro" id="IPR023214">
    <property type="entry name" value="HAD_sf"/>
</dbReference>
<dbReference type="NCBIfam" id="TIGR01509">
    <property type="entry name" value="HAD-SF-IA-v3"/>
    <property type="match status" value="1"/>
</dbReference>
<dbReference type="PANTHER" id="PTHR18901:SF42">
    <property type="entry name" value="SUPERFAMILY HYDROLASE, PUTATIVE-RELATED"/>
    <property type="match status" value="1"/>
</dbReference>
<protein>
    <submittedName>
        <fullName evidence="2">Uncharacterized protein</fullName>
    </submittedName>
</protein>
<feature type="region of interest" description="Disordered" evidence="1">
    <location>
        <begin position="126"/>
        <end position="145"/>
    </location>
</feature>
<evidence type="ECO:0000313" key="3">
    <source>
        <dbReference type="Proteomes" id="UP001320420"/>
    </source>
</evidence>
<comment type="caution">
    <text evidence="2">The sequence shown here is derived from an EMBL/GenBank/DDBJ whole genome shotgun (WGS) entry which is preliminary data.</text>
</comment>
<accession>A0AAN9YQP0</accession>
<dbReference type="Proteomes" id="UP001320420">
    <property type="component" value="Unassembled WGS sequence"/>
</dbReference>
<dbReference type="InterPro" id="IPR036412">
    <property type="entry name" value="HAD-like_sf"/>
</dbReference>
<dbReference type="SFLD" id="SFLDG01129">
    <property type="entry name" value="C1.5:_HAD__Beta-PGM__Phosphata"/>
    <property type="match status" value="1"/>
</dbReference>
<feature type="region of interest" description="Disordered" evidence="1">
    <location>
        <begin position="1"/>
        <end position="24"/>
    </location>
</feature>
<dbReference type="SUPFAM" id="SSF56784">
    <property type="entry name" value="HAD-like"/>
    <property type="match status" value="1"/>
</dbReference>
<reference evidence="2 3" key="1">
    <citation type="submission" date="2024-02" db="EMBL/GenBank/DDBJ databases">
        <title>De novo assembly and annotation of 12 fungi associated with fruit tree decline syndrome in Ontario, Canada.</title>
        <authorList>
            <person name="Sulman M."/>
            <person name="Ellouze W."/>
            <person name="Ilyukhin E."/>
        </authorList>
    </citation>
    <scope>NUCLEOTIDE SEQUENCE [LARGE SCALE GENOMIC DNA]</scope>
    <source>
        <strain evidence="2 3">M11/M66-122</strain>
    </source>
</reference>
<dbReference type="PANTHER" id="PTHR18901">
    <property type="entry name" value="2-DEOXYGLUCOSE-6-PHOSPHATE PHOSPHATASE 2"/>
    <property type="match status" value="1"/>
</dbReference>
<dbReference type="SFLD" id="SFLDS00003">
    <property type="entry name" value="Haloacid_Dehalogenase"/>
    <property type="match status" value="1"/>
</dbReference>
<dbReference type="FunFam" id="1.10.150.240:FF:000001">
    <property type="entry name" value="Haloacid dehalogenase-like hydrolase domain"/>
    <property type="match status" value="1"/>
</dbReference>
<dbReference type="AlphaFoldDB" id="A0AAN9YQP0"/>
<gene>
    <name evidence="2" type="ORF">SLS62_007422</name>
</gene>
<evidence type="ECO:0000256" key="1">
    <source>
        <dbReference type="SAM" id="MobiDB-lite"/>
    </source>
</evidence>
<evidence type="ECO:0000313" key="2">
    <source>
        <dbReference type="EMBL" id="KAK7750575.1"/>
    </source>
</evidence>
<dbReference type="InterPro" id="IPR006439">
    <property type="entry name" value="HAD-SF_hydro_IA"/>
</dbReference>
<dbReference type="EMBL" id="JAKJXP020000061">
    <property type="protein sequence ID" value="KAK7750575.1"/>
    <property type="molecule type" value="Genomic_DNA"/>
</dbReference>
<dbReference type="Gene3D" id="1.10.150.240">
    <property type="entry name" value="Putative phosphatase, domain 2"/>
    <property type="match status" value="1"/>
</dbReference>
<keyword evidence="3" id="KW-1185">Reference proteome</keyword>
<sequence>MTSTSQTGGVAAPAPRPESAGAPPGLPPVRACLFDMDGLLLNTEDIYTRCADIVLQKYGRPGLPWSLKARMMGVPGSSNGDTFHAWAQLPISRAQYEQEQRDQQRVHFPECAPLPGVERLLSDLRRATTTTSSSSDDDSDSDSSSFDVQIALATSSGRLNYDMKTSRAATRAVLDLIPEAHKVLGDDARVPAGRGKPAPDIYLAALRAVNENLPAGVPAIRPRECLVFEDSVIGVEAGRRAGMRVVWVPHPGLAAEYVGREEEVLAGRMGLVKDVGHEEQLGAVGDGWGERLLSLENFPYEKYGIVVPS</sequence>
<organism evidence="2 3">
    <name type="scientific">Diatrype stigma</name>
    <dbReference type="NCBI Taxonomy" id="117547"/>
    <lineage>
        <taxon>Eukaryota</taxon>
        <taxon>Fungi</taxon>
        <taxon>Dikarya</taxon>
        <taxon>Ascomycota</taxon>
        <taxon>Pezizomycotina</taxon>
        <taxon>Sordariomycetes</taxon>
        <taxon>Xylariomycetidae</taxon>
        <taxon>Xylariales</taxon>
        <taxon>Diatrypaceae</taxon>
        <taxon>Diatrype</taxon>
    </lineage>
</organism>
<dbReference type="GO" id="GO:0016791">
    <property type="term" value="F:phosphatase activity"/>
    <property type="evidence" value="ECO:0007669"/>
    <property type="project" value="UniProtKB-ARBA"/>
</dbReference>
<dbReference type="Gene3D" id="3.40.50.1000">
    <property type="entry name" value="HAD superfamily/HAD-like"/>
    <property type="match status" value="1"/>
</dbReference>
<name>A0AAN9YQP0_9PEZI</name>
<dbReference type="InterPro" id="IPR023198">
    <property type="entry name" value="PGP-like_dom2"/>
</dbReference>
<proteinExistence type="predicted"/>